<reference evidence="1" key="1">
    <citation type="journal article" date="2022" name="Int. J. Mol. Sci.">
        <title>Draft Genome of Tanacetum Coccineum: Genomic Comparison of Closely Related Tanacetum-Family Plants.</title>
        <authorList>
            <person name="Yamashiro T."/>
            <person name="Shiraishi A."/>
            <person name="Nakayama K."/>
            <person name="Satake H."/>
        </authorList>
    </citation>
    <scope>NUCLEOTIDE SEQUENCE</scope>
</reference>
<gene>
    <name evidence="1" type="ORF">Tco_0771347</name>
</gene>
<evidence type="ECO:0000313" key="1">
    <source>
        <dbReference type="EMBL" id="GJS88711.1"/>
    </source>
</evidence>
<accession>A0ABQ4ZHE1</accession>
<proteinExistence type="predicted"/>
<evidence type="ECO:0000313" key="2">
    <source>
        <dbReference type="Proteomes" id="UP001151760"/>
    </source>
</evidence>
<name>A0ABQ4ZHE1_9ASTR</name>
<protein>
    <submittedName>
        <fullName evidence="1">Uncharacterized protein</fullName>
    </submittedName>
</protein>
<dbReference type="Proteomes" id="UP001151760">
    <property type="component" value="Unassembled WGS sequence"/>
</dbReference>
<dbReference type="EMBL" id="BQNB010011294">
    <property type="protein sequence ID" value="GJS88711.1"/>
    <property type="molecule type" value="Genomic_DNA"/>
</dbReference>
<sequence length="154" mass="17825">MINENAGWSLKYIVNLHDTMEPFPKPRGIGSCVWFVVLGEREEDSFMVMELRNKVVQYKIVLKTVRELCESKWKSTRFQFIASFAERVESITNCSVMHGAHLVHKYGYAVKGNTVNSEEQGPEFLVLIGRKHEGRHTIEKRRGYGGFPKYQLVE</sequence>
<organism evidence="1 2">
    <name type="scientific">Tanacetum coccineum</name>
    <dbReference type="NCBI Taxonomy" id="301880"/>
    <lineage>
        <taxon>Eukaryota</taxon>
        <taxon>Viridiplantae</taxon>
        <taxon>Streptophyta</taxon>
        <taxon>Embryophyta</taxon>
        <taxon>Tracheophyta</taxon>
        <taxon>Spermatophyta</taxon>
        <taxon>Magnoliopsida</taxon>
        <taxon>eudicotyledons</taxon>
        <taxon>Gunneridae</taxon>
        <taxon>Pentapetalae</taxon>
        <taxon>asterids</taxon>
        <taxon>campanulids</taxon>
        <taxon>Asterales</taxon>
        <taxon>Asteraceae</taxon>
        <taxon>Asteroideae</taxon>
        <taxon>Anthemideae</taxon>
        <taxon>Anthemidinae</taxon>
        <taxon>Tanacetum</taxon>
    </lineage>
</organism>
<reference evidence="1" key="2">
    <citation type="submission" date="2022-01" db="EMBL/GenBank/DDBJ databases">
        <authorList>
            <person name="Yamashiro T."/>
            <person name="Shiraishi A."/>
            <person name="Satake H."/>
            <person name="Nakayama K."/>
        </authorList>
    </citation>
    <scope>NUCLEOTIDE SEQUENCE</scope>
</reference>
<comment type="caution">
    <text evidence="1">The sequence shown here is derived from an EMBL/GenBank/DDBJ whole genome shotgun (WGS) entry which is preliminary data.</text>
</comment>
<keyword evidence="2" id="KW-1185">Reference proteome</keyword>